<evidence type="ECO:0000256" key="1">
    <source>
        <dbReference type="ARBA" id="ARBA00004651"/>
    </source>
</evidence>
<evidence type="ECO:0000256" key="6">
    <source>
        <dbReference type="ARBA" id="ARBA00022989"/>
    </source>
</evidence>
<dbReference type="GO" id="GO:0004984">
    <property type="term" value="F:olfactory receptor activity"/>
    <property type="evidence" value="ECO:0007669"/>
    <property type="project" value="InterPro"/>
</dbReference>
<feature type="transmembrane region" description="Helical" evidence="10">
    <location>
        <begin position="270"/>
        <end position="292"/>
    </location>
</feature>
<keyword evidence="8 10" id="KW-0675">Receptor</keyword>
<keyword evidence="7 10" id="KW-0472">Membrane</keyword>
<feature type="transmembrane region" description="Helical" evidence="10">
    <location>
        <begin position="298"/>
        <end position="318"/>
    </location>
</feature>
<reference evidence="12" key="1">
    <citation type="submission" date="2018-01" db="EMBL/GenBank/DDBJ databases">
        <authorList>
            <person name="Alioto T."/>
            <person name="Alioto T."/>
        </authorList>
    </citation>
    <scope>NUCLEOTIDE SEQUENCE [LARGE SCALE GENOMIC DNA]</scope>
</reference>
<dbReference type="PANTHER" id="PTHR21137:SF35">
    <property type="entry name" value="ODORANT RECEPTOR 19A-RELATED"/>
    <property type="match status" value="1"/>
</dbReference>
<proteinExistence type="inferred from homology"/>
<feature type="transmembrane region" description="Helical" evidence="10">
    <location>
        <begin position="130"/>
        <end position="149"/>
    </location>
</feature>
<dbReference type="STRING" id="7266.A0A3B0JJL9"/>
<comment type="subcellular location">
    <subcellularLocation>
        <location evidence="1 10">Cell membrane</location>
        <topology evidence="1 10">Multi-pass membrane protein</topology>
    </subcellularLocation>
</comment>
<evidence type="ECO:0000256" key="4">
    <source>
        <dbReference type="ARBA" id="ARBA00022692"/>
    </source>
</evidence>
<evidence type="ECO:0000256" key="5">
    <source>
        <dbReference type="ARBA" id="ARBA00022725"/>
    </source>
</evidence>
<dbReference type="OMA" id="LFHSAWW"/>
<comment type="similarity">
    <text evidence="10">Belongs to the insect chemoreceptor superfamily. Heteromeric odorant receptor channel (TC 1.A.69) family.</text>
</comment>
<dbReference type="PANTHER" id="PTHR21137">
    <property type="entry name" value="ODORANT RECEPTOR"/>
    <property type="match status" value="1"/>
</dbReference>
<evidence type="ECO:0000256" key="10">
    <source>
        <dbReference type="RuleBase" id="RU351113"/>
    </source>
</evidence>
<dbReference type="Proteomes" id="UP000268350">
    <property type="component" value="Unassembled WGS sequence"/>
</dbReference>
<evidence type="ECO:0000256" key="2">
    <source>
        <dbReference type="ARBA" id="ARBA00022475"/>
    </source>
</evidence>
<evidence type="ECO:0000256" key="8">
    <source>
        <dbReference type="ARBA" id="ARBA00023170"/>
    </source>
</evidence>
<keyword evidence="6 10" id="KW-1133">Transmembrane helix</keyword>
<gene>
    <name evidence="11" type="ORF">DGUA_6G003387</name>
</gene>
<keyword evidence="9 10" id="KW-0807">Transducer</keyword>
<evidence type="ECO:0000313" key="11">
    <source>
        <dbReference type="EMBL" id="SPP75560.1"/>
    </source>
</evidence>
<dbReference type="OrthoDB" id="6604226at2759"/>
<keyword evidence="4 10" id="KW-0812">Transmembrane</keyword>
<evidence type="ECO:0000256" key="3">
    <source>
        <dbReference type="ARBA" id="ARBA00022606"/>
    </source>
</evidence>
<accession>A0A3B0JJL9</accession>
<keyword evidence="3 10" id="KW-0716">Sensory transduction</keyword>
<dbReference type="GO" id="GO:0007165">
    <property type="term" value="P:signal transduction"/>
    <property type="evidence" value="ECO:0007669"/>
    <property type="project" value="UniProtKB-KW"/>
</dbReference>
<dbReference type="Pfam" id="PF02949">
    <property type="entry name" value="7tm_6"/>
    <property type="match status" value="1"/>
</dbReference>
<sequence length="407" mass="46659">MFFKLVYPAPLSEPVATRDSNVYLLKTLHISGLNFYNDFGIGQKIWRVISFSYNIFYLPLSFPVNYKIHFSQFPPDLLLQSLQLCLNTWCFSTKFVTLAIFTERLEMANKCFDELDVYCVTPDEKRRVRAAVATINKLYLIFGVVYFLYATSTLVDGLFHDRVPYNTYYPFIDWRLDRRQLYIQSFVEYFTVGYAIFVATATDSYPVVFIAALRTHILMLKDRIVRLGEASNEGTADPDSIFKSLVECIKAHRTMLNFCDTIRPIISGTIFAQFIICGSILGIVMINMVLFADQSTRFGIVTYVMAVLLQTFPLCFYCNAIVDDCNDLADALFHSAWWMQDKRYRSTALQFLQKLQQPITFTAMNIFTINLATNINVAKFAFTVYAIASGMNLDQKLQLQDSGVASP</sequence>
<evidence type="ECO:0000256" key="7">
    <source>
        <dbReference type="ARBA" id="ARBA00023136"/>
    </source>
</evidence>
<dbReference type="InterPro" id="IPR004117">
    <property type="entry name" value="7tm6_olfct_rcpt"/>
</dbReference>
<dbReference type="EMBL" id="OUUW01000001">
    <property type="protein sequence ID" value="SPP75560.1"/>
    <property type="molecule type" value="Genomic_DNA"/>
</dbReference>
<dbReference type="GO" id="GO:0005886">
    <property type="term" value="C:plasma membrane"/>
    <property type="evidence" value="ECO:0007669"/>
    <property type="project" value="UniProtKB-SubCell"/>
</dbReference>
<keyword evidence="2" id="KW-1003">Cell membrane</keyword>
<protein>
    <recommendedName>
        <fullName evidence="10">Odorant receptor</fullName>
    </recommendedName>
</protein>
<evidence type="ECO:0000313" key="12">
    <source>
        <dbReference type="Proteomes" id="UP000268350"/>
    </source>
</evidence>
<comment type="caution">
    <text evidence="10">Lacks conserved residue(s) required for the propagation of feature annotation.</text>
</comment>
<dbReference type="AlphaFoldDB" id="A0A3B0JJL9"/>
<keyword evidence="5 10" id="KW-0552">Olfaction</keyword>
<organism evidence="11 12">
    <name type="scientific">Drosophila guanche</name>
    <name type="common">Fruit fly</name>
    <dbReference type="NCBI Taxonomy" id="7266"/>
    <lineage>
        <taxon>Eukaryota</taxon>
        <taxon>Metazoa</taxon>
        <taxon>Ecdysozoa</taxon>
        <taxon>Arthropoda</taxon>
        <taxon>Hexapoda</taxon>
        <taxon>Insecta</taxon>
        <taxon>Pterygota</taxon>
        <taxon>Neoptera</taxon>
        <taxon>Endopterygota</taxon>
        <taxon>Diptera</taxon>
        <taxon>Brachycera</taxon>
        <taxon>Muscomorpha</taxon>
        <taxon>Ephydroidea</taxon>
        <taxon>Drosophilidae</taxon>
        <taxon>Drosophila</taxon>
        <taxon>Sophophora</taxon>
    </lineage>
</organism>
<evidence type="ECO:0000256" key="9">
    <source>
        <dbReference type="ARBA" id="ARBA00023224"/>
    </source>
</evidence>
<keyword evidence="12" id="KW-1185">Reference proteome</keyword>
<name>A0A3B0JJL9_DROGU</name>
<dbReference type="GO" id="GO:0005549">
    <property type="term" value="F:odorant binding"/>
    <property type="evidence" value="ECO:0007669"/>
    <property type="project" value="InterPro"/>
</dbReference>
<feature type="transmembrane region" description="Helical" evidence="10">
    <location>
        <begin position="192"/>
        <end position="213"/>
    </location>
</feature>